<dbReference type="InterPro" id="IPR010998">
    <property type="entry name" value="Integrase_recombinase_N"/>
</dbReference>
<feature type="domain" description="Tyr recombinase" evidence="6">
    <location>
        <begin position="134"/>
        <end position="318"/>
    </location>
</feature>
<dbReference type="GO" id="GO:0007059">
    <property type="term" value="P:chromosome segregation"/>
    <property type="evidence" value="ECO:0007669"/>
    <property type="project" value="UniProtKB-KW"/>
</dbReference>
<reference evidence="8" key="1">
    <citation type="submission" date="2023-07" db="EMBL/GenBank/DDBJ databases">
        <title>A collection of bacterial strains from the Burkholderia cepacia Research Laboratory and Repository.</title>
        <authorList>
            <person name="Lipuma J."/>
            <person name="Spilker T."/>
            <person name="Caverly L."/>
        </authorList>
    </citation>
    <scope>NUCLEOTIDE SEQUENCE</scope>
    <source>
        <strain evidence="8">AU44268</strain>
    </source>
</reference>
<dbReference type="EMBL" id="JAUJRV010000057">
    <property type="protein sequence ID" value="MDN7799810.1"/>
    <property type="molecule type" value="Genomic_DNA"/>
</dbReference>
<keyword evidence="4" id="KW-0233">DNA recombination</keyword>
<evidence type="ECO:0000313" key="8">
    <source>
        <dbReference type="EMBL" id="MDN7799810.1"/>
    </source>
</evidence>
<gene>
    <name evidence="8" type="primary">xerC</name>
    <name evidence="8" type="ORF">QZM33_33320</name>
</gene>
<dbReference type="InterPro" id="IPR004107">
    <property type="entry name" value="Integrase_SAM-like_N"/>
</dbReference>
<dbReference type="AlphaFoldDB" id="A0AAW7TC09"/>
<dbReference type="Proteomes" id="UP001171620">
    <property type="component" value="Unassembled WGS sequence"/>
</dbReference>
<dbReference type="RefSeq" id="WP_080957644.1">
    <property type="nucleotide sequence ID" value="NZ_JAUJRV010000057.1"/>
</dbReference>
<sequence>MPNLGYRREPYPPIGPAHDPESLYRQMMDFLMWLEERNASRHTLKHWTLYLRYFVTWCDERGVTRPQEVTRPMLERYQRHLFLKRKKNGAPLSATTQASRITPIKKWFRWLVRSNRLLYNPAADLDMPKVEERLPRHVLTVDEVERVLNLPDVTTPLGVRDRAMLETLYSTGMRRMEIIGLQQRGVDDERGTLMIRQGKGRKDRMVPIGERALAWLARYRDEVRPELAIAGDDDTLFLTVTGQSFSDNRMTQLVRNYVRAAGLGEIGSCHLFRHAMATQMLENGADVRYIQAMLGHADIKTTQVYTRVSIRALKDIHTATHPARLARSVKNPTTDEDDASVTAADLLAALDDEAADGSGE</sequence>
<evidence type="ECO:0000259" key="7">
    <source>
        <dbReference type="PROSITE" id="PS51900"/>
    </source>
</evidence>
<keyword evidence="1" id="KW-0159">Chromosome partition</keyword>
<dbReference type="PANTHER" id="PTHR30349">
    <property type="entry name" value="PHAGE INTEGRASE-RELATED"/>
    <property type="match status" value="1"/>
</dbReference>
<dbReference type="InterPro" id="IPR044068">
    <property type="entry name" value="CB"/>
</dbReference>
<dbReference type="PROSITE" id="PS51898">
    <property type="entry name" value="TYR_RECOMBINASE"/>
    <property type="match status" value="1"/>
</dbReference>
<dbReference type="Gene3D" id="1.10.150.130">
    <property type="match status" value="1"/>
</dbReference>
<dbReference type="Pfam" id="PF00589">
    <property type="entry name" value="Phage_integrase"/>
    <property type="match status" value="1"/>
</dbReference>
<dbReference type="InterPro" id="IPR013762">
    <property type="entry name" value="Integrase-like_cat_sf"/>
</dbReference>
<feature type="domain" description="Core-binding (CB)" evidence="7">
    <location>
        <begin position="21"/>
        <end position="112"/>
    </location>
</feature>
<dbReference type="NCBIfam" id="NF002331">
    <property type="entry name" value="PRK01287.1"/>
    <property type="match status" value="1"/>
</dbReference>
<dbReference type="InterPro" id="IPR002104">
    <property type="entry name" value="Integrase_catalytic"/>
</dbReference>
<comment type="caution">
    <text evidence="8">The sequence shown here is derived from an EMBL/GenBank/DDBJ whole genome shotgun (WGS) entry which is preliminary data.</text>
</comment>
<accession>A0AAW7TC09</accession>
<keyword evidence="3 5" id="KW-0238">DNA-binding</keyword>
<dbReference type="Gene3D" id="1.10.443.10">
    <property type="entry name" value="Intergrase catalytic core"/>
    <property type="match status" value="1"/>
</dbReference>
<proteinExistence type="predicted"/>
<evidence type="ECO:0000256" key="3">
    <source>
        <dbReference type="ARBA" id="ARBA00023125"/>
    </source>
</evidence>
<evidence type="ECO:0000256" key="4">
    <source>
        <dbReference type="ARBA" id="ARBA00023172"/>
    </source>
</evidence>
<evidence type="ECO:0000256" key="5">
    <source>
        <dbReference type="PROSITE-ProRule" id="PRU01248"/>
    </source>
</evidence>
<evidence type="ECO:0000256" key="1">
    <source>
        <dbReference type="ARBA" id="ARBA00022829"/>
    </source>
</evidence>
<dbReference type="InterPro" id="IPR011010">
    <property type="entry name" value="DNA_brk_join_enz"/>
</dbReference>
<dbReference type="PANTHER" id="PTHR30349:SF81">
    <property type="entry name" value="TYROSINE RECOMBINASE XERC"/>
    <property type="match status" value="1"/>
</dbReference>
<evidence type="ECO:0000313" key="9">
    <source>
        <dbReference type="Proteomes" id="UP001171620"/>
    </source>
</evidence>
<dbReference type="GO" id="GO:0006310">
    <property type="term" value="P:DNA recombination"/>
    <property type="evidence" value="ECO:0007669"/>
    <property type="project" value="UniProtKB-KW"/>
</dbReference>
<protein>
    <submittedName>
        <fullName evidence="8">Site-specific tyrosine recombinase XerC</fullName>
    </submittedName>
</protein>
<evidence type="ECO:0000256" key="2">
    <source>
        <dbReference type="ARBA" id="ARBA00022908"/>
    </source>
</evidence>
<name>A0AAW7TC09_BURVI</name>
<keyword evidence="2" id="KW-0229">DNA integration</keyword>
<dbReference type="Pfam" id="PF02899">
    <property type="entry name" value="Phage_int_SAM_1"/>
    <property type="match status" value="1"/>
</dbReference>
<dbReference type="GO" id="GO:0015074">
    <property type="term" value="P:DNA integration"/>
    <property type="evidence" value="ECO:0007669"/>
    <property type="project" value="UniProtKB-KW"/>
</dbReference>
<evidence type="ECO:0000259" key="6">
    <source>
        <dbReference type="PROSITE" id="PS51898"/>
    </source>
</evidence>
<dbReference type="PROSITE" id="PS51900">
    <property type="entry name" value="CB"/>
    <property type="match status" value="1"/>
</dbReference>
<dbReference type="InterPro" id="IPR050090">
    <property type="entry name" value="Tyrosine_recombinase_XerCD"/>
</dbReference>
<dbReference type="GO" id="GO:0003677">
    <property type="term" value="F:DNA binding"/>
    <property type="evidence" value="ECO:0007669"/>
    <property type="project" value="UniProtKB-UniRule"/>
</dbReference>
<organism evidence="8 9">
    <name type="scientific">Burkholderia vietnamiensis</name>
    <dbReference type="NCBI Taxonomy" id="60552"/>
    <lineage>
        <taxon>Bacteria</taxon>
        <taxon>Pseudomonadati</taxon>
        <taxon>Pseudomonadota</taxon>
        <taxon>Betaproteobacteria</taxon>
        <taxon>Burkholderiales</taxon>
        <taxon>Burkholderiaceae</taxon>
        <taxon>Burkholderia</taxon>
        <taxon>Burkholderia cepacia complex</taxon>
    </lineage>
</organism>
<dbReference type="SUPFAM" id="SSF56349">
    <property type="entry name" value="DNA breaking-rejoining enzymes"/>
    <property type="match status" value="1"/>
</dbReference>